<feature type="compositionally biased region" description="Gly residues" evidence="15">
    <location>
        <begin position="1145"/>
        <end position="1159"/>
    </location>
</feature>
<dbReference type="GO" id="GO:0061599">
    <property type="term" value="F:molybdopterin molybdotransferase activity"/>
    <property type="evidence" value="ECO:0007669"/>
    <property type="project" value="TreeGrafter"/>
</dbReference>
<keyword evidence="16" id="KW-0812">Transmembrane</keyword>
<dbReference type="NCBIfam" id="TIGR00177">
    <property type="entry name" value="molyb_syn"/>
    <property type="match status" value="1"/>
</dbReference>
<dbReference type="PANTHER" id="PTHR10192:SF5">
    <property type="entry name" value="GEPHYRIN"/>
    <property type="match status" value="1"/>
</dbReference>
<dbReference type="Pfam" id="PF12937">
    <property type="entry name" value="F-box-like"/>
    <property type="match status" value="1"/>
</dbReference>
<dbReference type="PROSITE" id="PS01079">
    <property type="entry name" value="MOCF_BIOSYNTHESIS_2"/>
    <property type="match status" value="1"/>
</dbReference>
<evidence type="ECO:0000256" key="1">
    <source>
        <dbReference type="ARBA" id="ARBA00001946"/>
    </source>
</evidence>
<dbReference type="SMART" id="SM00852">
    <property type="entry name" value="MoCF_biosynth"/>
    <property type="match status" value="1"/>
</dbReference>
<evidence type="ECO:0000256" key="6">
    <source>
        <dbReference type="ARBA" id="ARBA00008339"/>
    </source>
</evidence>
<dbReference type="InterPro" id="IPR036047">
    <property type="entry name" value="F-box-like_dom_sf"/>
</dbReference>
<dbReference type="Gene3D" id="2.40.340.10">
    <property type="entry name" value="MoeA, C-terminal, domain IV"/>
    <property type="match status" value="1"/>
</dbReference>
<reference evidence="18 19" key="1">
    <citation type="journal article" date="2018" name="Plant J.">
        <title>Genome sequences of Chlorella sorokiniana UTEX 1602 and Micractinium conductrix SAG 241.80: implications to maltose excretion by a green alga.</title>
        <authorList>
            <person name="Arriola M.B."/>
            <person name="Velmurugan N."/>
            <person name="Zhang Y."/>
            <person name="Plunkett M.H."/>
            <person name="Hondzo H."/>
            <person name="Barney B.M."/>
        </authorList>
    </citation>
    <scope>NUCLEOTIDE SEQUENCE [LARGE SCALE GENOMIC DNA]</scope>
    <source>
        <strain evidence="19">UTEX 1602</strain>
    </source>
</reference>
<dbReference type="InterPro" id="IPR036135">
    <property type="entry name" value="MoeA_linker/N_sf"/>
</dbReference>
<dbReference type="SUPFAM" id="SSF103481">
    <property type="entry name" value="Multidrug resistance efflux transporter EmrE"/>
    <property type="match status" value="2"/>
</dbReference>
<dbReference type="InterPro" id="IPR037185">
    <property type="entry name" value="EmrE-like"/>
</dbReference>
<evidence type="ECO:0000259" key="17">
    <source>
        <dbReference type="PROSITE" id="PS50181"/>
    </source>
</evidence>
<dbReference type="InterPro" id="IPR036425">
    <property type="entry name" value="MoaB/Mog-like_dom_sf"/>
</dbReference>
<dbReference type="GO" id="GO:0016020">
    <property type="term" value="C:membrane"/>
    <property type="evidence" value="ECO:0007669"/>
    <property type="project" value="InterPro"/>
</dbReference>
<feature type="transmembrane region" description="Helical" evidence="16">
    <location>
        <begin position="941"/>
        <end position="961"/>
    </location>
</feature>
<keyword evidence="7" id="KW-0500">Molybdenum</keyword>
<dbReference type="Pfam" id="PF03454">
    <property type="entry name" value="MoeA_C"/>
    <property type="match status" value="1"/>
</dbReference>
<dbReference type="InterPro" id="IPR038987">
    <property type="entry name" value="MoeA-like"/>
</dbReference>
<evidence type="ECO:0000256" key="10">
    <source>
        <dbReference type="ARBA" id="ARBA00022741"/>
    </source>
</evidence>
<comment type="similarity">
    <text evidence="4">In the N-terminal section; belongs to the MoaB/Mog family.</text>
</comment>
<keyword evidence="16" id="KW-0472">Membrane</keyword>
<evidence type="ECO:0000256" key="8">
    <source>
        <dbReference type="ARBA" id="ARBA00022679"/>
    </source>
</evidence>
<keyword evidence="19" id="KW-1185">Reference proteome</keyword>
<feature type="region of interest" description="Disordered" evidence="15">
    <location>
        <begin position="1143"/>
        <end position="1167"/>
    </location>
</feature>
<dbReference type="InterPro" id="IPR000620">
    <property type="entry name" value="EamA_dom"/>
</dbReference>
<evidence type="ECO:0000313" key="18">
    <source>
        <dbReference type="EMBL" id="PRW21113.1"/>
    </source>
</evidence>
<dbReference type="Pfam" id="PF00892">
    <property type="entry name" value="EamA"/>
    <property type="match status" value="2"/>
</dbReference>
<dbReference type="Pfam" id="PF00994">
    <property type="entry name" value="MoCF_biosynth"/>
    <property type="match status" value="1"/>
</dbReference>
<dbReference type="SUPFAM" id="SSF52047">
    <property type="entry name" value="RNI-like"/>
    <property type="match status" value="2"/>
</dbReference>
<dbReference type="SMART" id="SM00256">
    <property type="entry name" value="FBOX"/>
    <property type="match status" value="1"/>
</dbReference>
<dbReference type="GO" id="GO:0005524">
    <property type="term" value="F:ATP binding"/>
    <property type="evidence" value="ECO:0007669"/>
    <property type="project" value="UniProtKB-KW"/>
</dbReference>
<dbReference type="SUPFAM" id="SSF81383">
    <property type="entry name" value="F-box domain"/>
    <property type="match status" value="1"/>
</dbReference>
<dbReference type="Gene3D" id="3.80.10.10">
    <property type="entry name" value="Ribonuclease Inhibitor"/>
    <property type="match status" value="2"/>
</dbReference>
<dbReference type="EMBL" id="LHPG02000020">
    <property type="protein sequence ID" value="PRW21113.1"/>
    <property type="molecule type" value="Genomic_DNA"/>
</dbReference>
<dbReference type="GO" id="GO:0006777">
    <property type="term" value="P:Mo-molybdopterin cofactor biosynthetic process"/>
    <property type="evidence" value="ECO:0007669"/>
    <property type="project" value="UniProtKB-KW"/>
</dbReference>
<evidence type="ECO:0000256" key="15">
    <source>
        <dbReference type="SAM" id="MobiDB-lite"/>
    </source>
</evidence>
<evidence type="ECO:0000256" key="4">
    <source>
        <dbReference type="ARBA" id="ARBA00007589"/>
    </source>
</evidence>
<dbReference type="Proteomes" id="UP000239899">
    <property type="component" value="Unassembled WGS sequence"/>
</dbReference>
<dbReference type="SUPFAM" id="SSF53218">
    <property type="entry name" value="Molybdenum cofactor biosynthesis proteins"/>
    <property type="match status" value="1"/>
</dbReference>
<comment type="cofactor">
    <cofactor evidence="1">
        <name>Mg(2+)</name>
        <dbReference type="ChEBI" id="CHEBI:18420"/>
    </cofactor>
</comment>
<dbReference type="InterPro" id="IPR008284">
    <property type="entry name" value="MoCF_biosynth_CS"/>
</dbReference>
<keyword evidence="8" id="KW-0808">Transferase</keyword>
<evidence type="ECO:0000256" key="14">
    <source>
        <dbReference type="ARBA" id="ARBA00023268"/>
    </source>
</evidence>
<dbReference type="Gene3D" id="3.40.980.10">
    <property type="entry name" value="MoaB/Mog-like domain"/>
    <property type="match status" value="1"/>
</dbReference>
<dbReference type="SUPFAM" id="SSF63867">
    <property type="entry name" value="MoeA C-terminal domain-like"/>
    <property type="match status" value="1"/>
</dbReference>
<protein>
    <submittedName>
        <fullName evidence="18">Molybdopterin biosynthesis CNX1</fullName>
    </submittedName>
</protein>
<evidence type="ECO:0000256" key="7">
    <source>
        <dbReference type="ARBA" id="ARBA00022505"/>
    </source>
</evidence>
<keyword evidence="16" id="KW-1133">Transmembrane helix</keyword>
<accession>A0A2P6TEP7</accession>
<evidence type="ECO:0000256" key="13">
    <source>
        <dbReference type="ARBA" id="ARBA00023150"/>
    </source>
</evidence>
<feature type="compositionally biased region" description="Polar residues" evidence="15">
    <location>
        <begin position="1073"/>
        <end position="1085"/>
    </location>
</feature>
<organism evidence="18 19">
    <name type="scientific">Chlorella sorokiniana</name>
    <name type="common">Freshwater green alga</name>
    <dbReference type="NCBI Taxonomy" id="3076"/>
    <lineage>
        <taxon>Eukaryota</taxon>
        <taxon>Viridiplantae</taxon>
        <taxon>Chlorophyta</taxon>
        <taxon>core chlorophytes</taxon>
        <taxon>Trebouxiophyceae</taxon>
        <taxon>Chlorellales</taxon>
        <taxon>Chlorellaceae</taxon>
        <taxon>Chlorella clade</taxon>
        <taxon>Chlorella</taxon>
    </lineage>
</organism>
<dbReference type="FunFam" id="3.40.980.10:FF:000009">
    <property type="entry name" value="Molybdopterin molybdenumtransferase"/>
    <property type="match status" value="1"/>
</dbReference>
<keyword evidence="13" id="KW-0501">Molybdenum cofactor biosynthesis</keyword>
<comment type="caution">
    <text evidence="18">The sequence shown here is derived from an EMBL/GenBank/DDBJ whole genome shotgun (WGS) entry which is preliminary data.</text>
</comment>
<evidence type="ECO:0000256" key="5">
    <source>
        <dbReference type="ARBA" id="ARBA00007635"/>
    </source>
</evidence>
<proteinExistence type="inferred from homology"/>
<dbReference type="OrthoDB" id="4349954at2759"/>
<dbReference type="NCBIfam" id="NF045515">
    <property type="entry name" value="Glp_gephyrin"/>
    <property type="match status" value="1"/>
</dbReference>
<evidence type="ECO:0000256" key="11">
    <source>
        <dbReference type="ARBA" id="ARBA00022840"/>
    </source>
</evidence>
<feature type="transmembrane region" description="Helical" evidence="16">
    <location>
        <begin position="852"/>
        <end position="869"/>
    </location>
</feature>
<feature type="domain" description="F-box" evidence="17">
    <location>
        <begin position="260"/>
        <end position="306"/>
    </location>
</feature>
<dbReference type="InterPro" id="IPR005111">
    <property type="entry name" value="MoeA_C_domain_IV"/>
</dbReference>
<feature type="transmembrane region" description="Helical" evidence="16">
    <location>
        <begin position="909"/>
        <end position="929"/>
    </location>
</feature>
<comment type="pathway">
    <text evidence="3">Cofactor biosynthesis; molybdopterin biosynthesis.</text>
</comment>
<keyword evidence="9" id="KW-0479">Metal-binding</keyword>
<dbReference type="Gene3D" id="2.170.190.11">
    <property type="entry name" value="Molybdopterin biosynthesis moea protein, domain 3"/>
    <property type="match status" value="1"/>
</dbReference>
<dbReference type="InterPro" id="IPR036688">
    <property type="entry name" value="MoeA_C_domain_IV_sf"/>
</dbReference>
<name>A0A2P6TEP7_CHLSO</name>
<dbReference type="Pfam" id="PF03453">
    <property type="entry name" value="MoeA_N"/>
    <property type="match status" value="1"/>
</dbReference>
<feature type="region of interest" description="Disordered" evidence="15">
    <location>
        <begin position="1053"/>
        <end position="1089"/>
    </location>
</feature>
<keyword evidence="14" id="KW-0511">Multifunctional enzyme</keyword>
<dbReference type="CDD" id="cd00887">
    <property type="entry name" value="MoeA"/>
    <property type="match status" value="1"/>
</dbReference>
<dbReference type="GO" id="GO:0005930">
    <property type="term" value="C:axoneme"/>
    <property type="evidence" value="ECO:0007669"/>
    <property type="project" value="UniProtKB-SubCell"/>
</dbReference>
<keyword evidence="10" id="KW-0547">Nucleotide-binding</keyword>
<gene>
    <name evidence="18" type="ORF">C2E21_8473</name>
</gene>
<dbReference type="GO" id="GO:0046872">
    <property type="term" value="F:metal ion binding"/>
    <property type="evidence" value="ECO:0007669"/>
    <property type="project" value="UniProtKB-KW"/>
</dbReference>
<feature type="transmembrane region" description="Helical" evidence="16">
    <location>
        <begin position="876"/>
        <end position="897"/>
    </location>
</feature>
<dbReference type="UniPathway" id="UPA00344"/>
<evidence type="ECO:0000256" key="3">
    <source>
        <dbReference type="ARBA" id="ARBA00005046"/>
    </source>
</evidence>
<evidence type="ECO:0000256" key="12">
    <source>
        <dbReference type="ARBA" id="ARBA00022842"/>
    </source>
</evidence>
<comment type="subcellular location">
    <subcellularLocation>
        <location evidence="2">Cytoplasm</location>
        <location evidence="2">Cytoskeleton</location>
        <location evidence="2">Cilium axoneme</location>
    </subcellularLocation>
</comment>
<evidence type="ECO:0000256" key="16">
    <source>
        <dbReference type="SAM" id="Phobius"/>
    </source>
</evidence>
<comment type="similarity">
    <text evidence="5">Belongs to the drug/metabolite transporter (DMT) superfamily. Plant drug/metabolite exporter (P-DME) (TC 2.A.7.4) family.</text>
</comment>
<dbReference type="Gene3D" id="3.90.105.10">
    <property type="entry name" value="Molybdopterin biosynthesis moea protein, domain 2"/>
    <property type="match status" value="1"/>
</dbReference>
<keyword evidence="12" id="KW-0460">Magnesium</keyword>
<evidence type="ECO:0000256" key="2">
    <source>
        <dbReference type="ARBA" id="ARBA00004430"/>
    </source>
</evidence>
<dbReference type="InterPro" id="IPR001453">
    <property type="entry name" value="MoaB/Mog_dom"/>
</dbReference>
<sequence>MASACRARTARQDAERPACFRLDDLLDAALVTVLGYLQLEEQQLLALVSRRFAALCGSPQLLQVLDIFAHLPRLERLRLENCFYASHELAPLSALAGSLTRLDVEQTFSLPAASLAALSRLQHLEFSDQLEPEDLGFEVEPEALQAVEAALPHLTALICLVLLKEHEGLVPPGLSRLVNLQLCCFQSCGPAAELATFAPLPGGPWLRSVRWLSAGIATLLNSTAALQCAAPAASLILIRTRMATESPAGAVKAPFKPRRDASLDDLPNALLLLILGSLSLQERLRLALVSRRFAALCGSPELLRELSDLYLRSDNLTTDWLAAHKSLRSLSLWDTSAGMGALRISAAITALSGLQSLHVAAADTIFESGTELPTSITRLWLQNGPEDEDDDPPLQYTKLPNLQRLRLQHCTYQASSLSCLSAVSRTLTRLDLVGAAMPADVRLRQLRHLHYDESDHGEIDFRAFRAALPHITGLTCLDVLGGECCGGLLPAALDGFEQLQQCTLYHHGWDEPLHLPQGTWLLNVRSLAVCASTALANIAALRLAASLEHLDLVCNRPPGIDWRSPAAAALFDWLARHPTLRSLHFVYDDLNLLFNSPTFSEQLQQLRRHHPNLLVQCTPANNATEWPSLELLSDFVCLAADVQLPPSITRLWVRSVYEDDMPQQVAQLPQLQRLQLEDSIYSDGSLRCLSALSGSLTRLDCTHSRPPSPSLAALTGLQHFDCWLPNDASGEAVAAALPHLTGLTCLALYGSHSVPQLVPALSSLSRLQLCLLASVVKTLKGISPAIPVFEIVVVRALVSGAVTSLSCRAGGLPIFGQTAPQWLLIARGVIGGSAMTLSYEALVRLPIADSTVIFYLSPAITALLCWLLLGEAFGWLTAAGCCASLAGVLLVAQPPWLLGGAAEWSHQRMLGTIFGVCGAALAAGAYACIRMIGKREHPLTVAMYFHIFALVSSAIPLAFGYPAPAVLPSPLEAFLLLCVACGSFGGNLLVNRAFQLELAAKASAVNFSQVIFAYFIGAVFFHDKPTLLGLAGTGLIALGMVVVNLEKLQRSKEAAPQPVPENDSAAGGEQGLPQHQYQPLGQPKSSAAAGGGSWWRRLWQGRVAPAEQLDQQQLAEQEWLPDYRGRLKAKHSGKNLEVHLELGGVPRGEGRNGSGGGDNSGVNGSGSRVAGQRQYAFYKMLSVPDAVELILAETAPLPAVALPFQAAAHHTLAADVRAAEPVPGFRASIKDGYAVLSSDGPGEYDVAFEAFAGVAPRQLQPGTVAYIGTGGPLPEGSDAVVQIEDTEFLGAGADGTKRVRVKISVPPGYDVRQVGSDMAAGELVLSAGHHIGAAEVGILATVGATTVQVHRKPHVAVLSTGDEVCEPDAAMLELGQIRDANRAMLLAAAAGTGAKVTDLGIARDTAANVEAALDRAIAEGADVLLTTGGVSMGDKDFIKPLLERRGTVFFGKVKMKPGKPLTFAKVPVPEQNRSLLVFGLPGNPVSSLVTFHLAVVPCLRKMEGWQEPRLRRLHVRTANDIRMDPERPEYHRAIAHWARPSPAPEGAVCGELVAASTGGQISSRLLSLRSANVLLEIPQAAGVLPAGTVVSALVLGDLGAMPVPERPALTQLPG</sequence>
<keyword evidence="11" id="KW-0067">ATP-binding</keyword>
<feature type="transmembrane region" description="Helical" evidence="16">
    <location>
        <begin position="973"/>
        <end position="990"/>
    </location>
</feature>
<dbReference type="FunFam" id="2.170.190.11:FF:000001">
    <property type="entry name" value="Molybdopterin molybdenumtransferase"/>
    <property type="match status" value="1"/>
</dbReference>
<dbReference type="GO" id="GO:0005829">
    <property type="term" value="C:cytosol"/>
    <property type="evidence" value="ECO:0007669"/>
    <property type="project" value="TreeGrafter"/>
</dbReference>
<dbReference type="SUPFAM" id="SSF63882">
    <property type="entry name" value="MoeA N-terminal region -like"/>
    <property type="match status" value="1"/>
</dbReference>
<evidence type="ECO:0000256" key="9">
    <source>
        <dbReference type="ARBA" id="ARBA00022723"/>
    </source>
</evidence>
<dbReference type="PROSITE" id="PS50181">
    <property type="entry name" value="FBOX"/>
    <property type="match status" value="1"/>
</dbReference>
<comment type="similarity">
    <text evidence="6">In the C-terminal section; belongs to the MoeA family.</text>
</comment>
<dbReference type="PANTHER" id="PTHR10192">
    <property type="entry name" value="MOLYBDOPTERIN BIOSYNTHESIS PROTEIN"/>
    <property type="match status" value="1"/>
</dbReference>
<dbReference type="STRING" id="3076.A0A2P6TEP7"/>
<dbReference type="InterPro" id="IPR032675">
    <property type="entry name" value="LRR_dom_sf"/>
</dbReference>
<evidence type="ECO:0000313" key="19">
    <source>
        <dbReference type="Proteomes" id="UP000239899"/>
    </source>
</evidence>
<dbReference type="Gene3D" id="1.20.1280.50">
    <property type="match status" value="1"/>
</dbReference>
<feature type="transmembrane region" description="Helical" evidence="16">
    <location>
        <begin position="1002"/>
        <end position="1021"/>
    </location>
</feature>
<dbReference type="InterPro" id="IPR001810">
    <property type="entry name" value="F-box_dom"/>
</dbReference>
<dbReference type="InterPro" id="IPR005110">
    <property type="entry name" value="MoeA_linker/N"/>
</dbReference>